<dbReference type="Proteomes" id="UP000046122">
    <property type="component" value="Unassembled WGS sequence"/>
</dbReference>
<proteinExistence type="predicted"/>
<evidence type="ECO:0008006" key="3">
    <source>
        <dbReference type="Google" id="ProtNLM"/>
    </source>
</evidence>
<organism evidence="1 2">
    <name type="scientific">Mesorhizobium plurifarium</name>
    <dbReference type="NCBI Taxonomy" id="69974"/>
    <lineage>
        <taxon>Bacteria</taxon>
        <taxon>Pseudomonadati</taxon>
        <taxon>Pseudomonadota</taxon>
        <taxon>Alphaproteobacteria</taxon>
        <taxon>Hyphomicrobiales</taxon>
        <taxon>Phyllobacteriaceae</taxon>
        <taxon>Mesorhizobium</taxon>
    </lineage>
</organism>
<name>A0A090GUC0_MESPL</name>
<dbReference type="EMBL" id="CCNE01000014">
    <property type="protein sequence ID" value="CDX55917.1"/>
    <property type="molecule type" value="Genomic_DNA"/>
</dbReference>
<sequence length="96" mass="10677">MSRASSIKVPANGRESRNAPVDFTLFALFLEARRIHRGKSPTRVAREADVEVDAVFRAARGRDPGADEFLALCAWIGEEPALFLKKEVRHGQARCL</sequence>
<protein>
    <recommendedName>
        <fullName evidence="3">XRE family transcriptional regulator</fullName>
    </recommendedName>
</protein>
<accession>A0A090GUC0</accession>
<evidence type="ECO:0000313" key="1">
    <source>
        <dbReference type="EMBL" id="CDX55917.1"/>
    </source>
</evidence>
<reference evidence="1 2" key="1">
    <citation type="submission" date="2014-08" db="EMBL/GenBank/DDBJ databases">
        <authorList>
            <person name="Moulin Lionel"/>
        </authorList>
    </citation>
    <scope>NUCLEOTIDE SEQUENCE [LARGE SCALE GENOMIC DNA]</scope>
</reference>
<gene>
    <name evidence="1" type="ORF">MPL3365_210138</name>
</gene>
<dbReference type="AlphaFoldDB" id="A0A090GUC0"/>
<evidence type="ECO:0000313" key="2">
    <source>
        <dbReference type="Proteomes" id="UP000046122"/>
    </source>
</evidence>